<reference evidence="1 2" key="1">
    <citation type="submission" date="2009-02" db="EMBL/GenBank/DDBJ databases">
        <title>Sequencing of the draft genome and assembly of Dethiobacter alkaliphilus AHT 1.</title>
        <authorList>
            <consortium name="US DOE Joint Genome Institute (JGI-PGF)"/>
            <person name="Lucas S."/>
            <person name="Copeland A."/>
            <person name="Lapidus A."/>
            <person name="Glavina del Rio T."/>
            <person name="Dalin E."/>
            <person name="Tice H."/>
            <person name="Bruce D."/>
            <person name="Goodwin L."/>
            <person name="Pitluck S."/>
            <person name="Larimer F."/>
            <person name="Land M.L."/>
            <person name="Hauser L."/>
            <person name="Muyzer G."/>
        </authorList>
    </citation>
    <scope>NUCLEOTIDE SEQUENCE [LARGE SCALE GENOMIC DNA]</scope>
    <source>
        <strain evidence="1 2">AHT 1</strain>
    </source>
</reference>
<gene>
    <name evidence="1" type="ORF">DealDRAFT_0545</name>
</gene>
<name>C0GD94_DETAL</name>
<evidence type="ECO:0000313" key="2">
    <source>
        <dbReference type="Proteomes" id="UP000006443"/>
    </source>
</evidence>
<evidence type="ECO:0008006" key="3">
    <source>
        <dbReference type="Google" id="ProtNLM"/>
    </source>
</evidence>
<dbReference type="InterPro" id="IPR002829">
    <property type="entry name" value="DUF116"/>
</dbReference>
<dbReference type="STRING" id="555088.DealDRAFT_0545"/>
<dbReference type="AlphaFoldDB" id="C0GD94"/>
<keyword evidence="2" id="KW-1185">Reference proteome</keyword>
<accession>C0GD94</accession>
<dbReference type="OrthoDB" id="2521404at2"/>
<dbReference type="Pfam" id="PF01976">
    <property type="entry name" value="DUF116"/>
    <property type="match status" value="1"/>
</dbReference>
<dbReference type="EMBL" id="ACJM01000002">
    <property type="protein sequence ID" value="EEG78615.1"/>
    <property type="molecule type" value="Genomic_DNA"/>
</dbReference>
<sequence length="388" mass="43999">MNAVTYSLNTPQHMAQDYYLTVSALSNDVLAQLEKEAYITIEKFIIYIGENIKEEHETDKSLYYLELLMMGVYWRQYIKRALALQPVAAKVLSSLSSLREEGKLAKRLFDPLRGILATLFLLKESRAEAKCLPQSLVKLIDWLNSAGDFKQEAERLKVWVGFLQSQDDEDAEKIICQAVELAQWFETKCTQQLGRYVENVDNFLQDNSTNYKWKENVIFCRRGKAEYFLNMVGAEIMNKAFRKGFVDSKVKRVLVPTCLRFQSNDKCKAVKTSVGYSCRQCSANCKVNSLVRLGREHNFSVSVIPHSTTAFSDGGTTHGETGIVGIACTLNLISGGFKAKARGLEPQCVLLNYCGCKKHWHKDGITTDFNVDRLLSLLQINSQKSQVY</sequence>
<organism evidence="1 2">
    <name type="scientific">Dethiobacter alkaliphilus AHT 1</name>
    <dbReference type="NCBI Taxonomy" id="555088"/>
    <lineage>
        <taxon>Bacteria</taxon>
        <taxon>Bacillati</taxon>
        <taxon>Bacillota</taxon>
        <taxon>Dethiobacteria</taxon>
        <taxon>Dethiobacterales</taxon>
        <taxon>Dethiobacteraceae</taxon>
        <taxon>Dethiobacter</taxon>
    </lineage>
</organism>
<dbReference type="RefSeq" id="WP_008514632.1">
    <property type="nucleotide sequence ID" value="NZ_ACJM01000002.1"/>
</dbReference>
<dbReference type="PANTHER" id="PTHR43801:SF1">
    <property type="entry name" value="POLYPRENYL SYNTHETASE"/>
    <property type="match status" value="1"/>
</dbReference>
<proteinExistence type="predicted"/>
<dbReference type="eggNOG" id="COG1852">
    <property type="taxonomic scope" value="Bacteria"/>
</dbReference>
<comment type="caution">
    <text evidence="1">The sequence shown here is derived from an EMBL/GenBank/DDBJ whole genome shotgun (WGS) entry which is preliminary data.</text>
</comment>
<evidence type="ECO:0000313" key="1">
    <source>
        <dbReference type="EMBL" id="EEG78615.1"/>
    </source>
</evidence>
<protein>
    <recommendedName>
        <fullName evidence="3">DUF116 domain-containing protein</fullName>
    </recommendedName>
</protein>
<dbReference type="PANTHER" id="PTHR43801">
    <property type="entry name" value="NUCLEOTIDE-BINDING PROTEIN-RELATED"/>
    <property type="match status" value="1"/>
</dbReference>
<dbReference type="Proteomes" id="UP000006443">
    <property type="component" value="Unassembled WGS sequence"/>
</dbReference>